<proteinExistence type="predicted"/>
<protein>
    <recommendedName>
        <fullName evidence="3">RNA-directed DNA polymerase from mobile element jockey</fullName>
    </recommendedName>
</protein>
<dbReference type="Proteomes" id="UP000225706">
    <property type="component" value="Unassembled WGS sequence"/>
</dbReference>
<evidence type="ECO:0000313" key="1">
    <source>
        <dbReference type="EMBL" id="PFX21961.1"/>
    </source>
</evidence>
<dbReference type="AlphaFoldDB" id="A0A2B4RWH0"/>
<sequence>MPLSTDWKISSRYIPGIEAGSQGHTVADIVDEIWVTEYEALNASRAVQTRKSTGPDEIPNVVLKVFAPELTSVLVDLYNASLREGYLPSLLKRAIVRPLPKQTPAKMIEDDTRPMSLTSQMAKLMEGFTLRRILPDVMCELDPKQFTVAGKSTCHAICCLLHLAYETLDSGNCWVRFFFADF</sequence>
<name>A0A2B4RWH0_STYPI</name>
<dbReference type="EMBL" id="LSMT01000256">
    <property type="protein sequence ID" value="PFX21961.1"/>
    <property type="molecule type" value="Genomic_DNA"/>
</dbReference>
<reference evidence="2" key="1">
    <citation type="journal article" date="2017" name="bioRxiv">
        <title>Comparative analysis of the genomes of Stylophora pistillata and Acropora digitifera provides evidence for extensive differences between species of corals.</title>
        <authorList>
            <person name="Voolstra C.R."/>
            <person name="Li Y."/>
            <person name="Liew Y.J."/>
            <person name="Baumgarten S."/>
            <person name="Zoccola D."/>
            <person name="Flot J.-F."/>
            <person name="Tambutte S."/>
            <person name="Allemand D."/>
            <person name="Aranda M."/>
        </authorList>
    </citation>
    <scope>NUCLEOTIDE SEQUENCE [LARGE SCALE GENOMIC DNA]</scope>
</reference>
<gene>
    <name evidence="1" type="ORF">AWC38_SpisGene13528</name>
</gene>
<organism evidence="1 2">
    <name type="scientific">Stylophora pistillata</name>
    <name type="common">Smooth cauliflower coral</name>
    <dbReference type="NCBI Taxonomy" id="50429"/>
    <lineage>
        <taxon>Eukaryota</taxon>
        <taxon>Metazoa</taxon>
        <taxon>Cnidaria</taxon>
        <taxon>Anthozoa</taxon>
        <taxon>Hexacorallia</taxon>
        <taxon>Scleractinia</taxon>
        <taxon>Astrocoeniina</taxon>
        <taxon>Pocilloporidae</taxon>
        <taxon>Stylophora</taxon>
    </lineage>
</organism>
<keyword evidence="2" id="KW-1185">Reference proteome</keyword>
<comment type="caution">
    <text evidence="1">The sequence shown here is derived from an EMBL/GenBank/DDBJ whole genome shotgun (WGS) entry which is preliminary data.</text>
</comment>
<dbReference type="PANTHER" id="PTHR47510">
    <property type="entry name" value="REVERSE TRANSCRIPTASE DOMAIN-CONTAINING PROTEIN"/>
    <property type="match status" value="1"/>
</dbReference>
<dbReference type="OrthoDB" id="5986182at2759"/>
<dbReference type="PANTHER" id="PTHR47510:SF3">
    <property type="entry name" value="ENDO_EXONUCLEASE_PHOSPHATASE DOMAIN-CONTAINING PROTEIN"/>
    <property type="match status" value="1"/>
</dbReference>
<accession>A0A2B4RWH0</accession>
<evidence type="ECO:0000313" key="2">
    <source>
        <dbReference type="Proteomes" id="UP000225706"/>
    </source>
</evidence>
<evidence type="ECO:0008006" key="3">
    <source>
        <dbReference type="Google" id="ProtNLM"/>
    </source>
</evidence>